<accession>A0A5Q2N157</accession>
<dbReference type="AlphaFoldDB" id="A0A5Q2N157"/>
<dbReference type="Pfam" id="PF04392">
    <property type="entry name" value="ABC_sub_bind"/>
    <property type="match status" value="1"/>
</dbReference>
<proteinExistence type="predicted"/>
<evidence type="ECO:0000313" key="2">
    <source>
        <dbReference type="Proteomes" id="UP000366051"/>
    </source>
</evidence>
<dbReference type="PANTHER" id="PTHR35271:SF1">
    <property type="entry name" value="ABC TRANSPORTER, SUBSTRATE-BINDING LIPOPROTEIN"/>
    <property type="match status" value="1"/>
</dbReference>
<dbReference type="OrthoDB" id="1680494at2"/>
<dbReference type="RefSeq" id="WP_153725340.1">
    <property type="nucleotide sequence ID" value="NZ_CP045875.1"/>
</dbReference>
<dbReference type="Proteomes" id="UP000366051">
    <property type="component" value="Chromosome"/>
</dbReference>
<dbReference type="Gene3D" id="3.40.50.2300">
    <property type="match status" value="2"/>
</dbReference>
<keyword evidence="2" id="KW-1185">Reference proteome</keyword>
<name>A0A5Q2N157_9FIRM</name>
<dbReference type="EMBL" id="CP045875">
    <property type="protein sequence ID" value="QGG48081.1"/>
    <property type="molecule type" value="Genomic_DNA"/>
</dbReference>
<organism evidence="1 2">
    <name type="scientific">Heliorestis convoluta</name>
    <dbReference type="NCBI Taxonomy" id="356322"/>
    <lineage>
        <taxon>Bacteria</taxon>
        <taxon>Bacillati</taxon>
        <taxon>Bacillota</taxon>
        <taxon>Clostridia</taxon>
        <taxon>Eubacteriales</taxon>
        <taxon>Heliobacteriaceae</taxon>
        <taxon>Heliorestis</taxon>
    </lineage>
</organism>
<reference evidence="2" key="1">
    <citation type="submission" date="2019-11" db="EMBL/GenBank/DDBJ databases">
        <title>Genome sequence of Heliorestis convoluta strain HH, an alkaliphilic and minimalistic phototrophic bacterium from a soda lake in Egypt.</title>
        <authorList>
            <person name="Dewey E.D."/>
            <person name="Stokes L.M."/>
            <person name="Burchell B.M."/>
            <person name="Shaffer K.N."/>
            <person name="Huntington A.M."/>
            <person name="Baker J.M."/>
            <person name="Nadendla S."/>
            <person name="Giglio M.G."/>
            <person name="Touchman J.W."/>
            <person name="Blankenship R.E."/>
            <person name="Madigan M.T."/>
            <person name="Sattley W.M."/>
        </authorList>
    </citation>
    <scope>NUCLEOTIDE SEQUENCE [LARGE SCALE GENOMIC DNA]</scope>
    <source>
        <strain evidence="2">HH</strain>
    </source>
</reference>
<dbReference type="PANTHER" id="PTHR35271">
    <property type="entry name" value="ABC TRANSPORTER, SUBSTRATE-BINDING LIPOPROTEIN-RELATED"/>
    <property type="match status" value="1"/>
</dbReference>
<sequence>MKRIIAVMVVMMSILMAALTIVTIQKGTVENAYASTFKEDGTKWRIGYCESEDFITFTETLIGIVHGLEELGWIRNLDGFDIVAYTRDSKAIWNYLANRDIGPYIEFVDDGFYNLRDEGVTPEDIVDRLQRNKDIDLMLVMGTQAGISLSTDDHDTNIFVFAASNAVRSGIIDSVEDSGKDHVWAHMDEQRFERQIKAFHDIVQFEKIGMVYEDSDIARVYSAVNEVEKLAKDKGFEIVRYHVDEPLRSEEYSRYYQEVQEAYNQLAQEVDAVFVTIASLESDKLPTLFTPFYEKKIPVFSQLGNIEVEHGALMTISVMDEVNLGRFGADTIGKYLEGTKPRDLEQSFQVAPKIILNAEVAQKIDFMIPFELIIVIDEVYENIAK</sequence>
<dbReference type="KEGG" id="hcv:FTV88_1983"/>
<protein>
    <submittedName>
        <fullName evidence="1">ABC transporter substrate binding protein, putative</fullName>
    </submittedName>
</protein>
<dbReference type="InterPro" id="IPR007487">
    <property type="entry name" value="ABC_transpt-TYRBP-like"/>
</dbReference>
<evidence type="ECO:0000313" key="1">
    <source>
        <dbReference type="EMBL" id="QGG48081.1"/>
    </source>
</evidence>
<gene>
    <name evidence="1" type="ORF">FTV88_1983</name>
</gene>